<reference evidence="2" key="1">
    <citation type="submission" date="2009-10" db="EMBL/GenBank/DDBJ databases">
        <title>Diversity of trophic interactions inside an arsenic-rich microbial ecosystem.</title>
        <authorList>
            <person name="Bertin P.N."/>
            <person name="Heinrich-Salmeron A."/>
            <person name="Pelletier E."/>
            <person name="Goulhen-Chollet F."/>
            <person name="Arsene-Ploetze F."/>
            <person name="Gallien S."/>
            <person name="Calteau A."/>
            <person name="Vallenet D."/>
            <person name="Casiot C."/>
            <person name="Chane-Woon-Ming B."/>
            <person name="Giloteaux L."/>
            <person name="Barakat M."/>
            <person name="Bonnefoy V."/>
            <person name="Bruneel O."/>
            <person name="Chandler M."/>
            <person name="Cleiss J."/>
            <person name="Duran R."/>
            <person name="Elbaz-Poulichet F."/>
            <person name="Fonknechten N."/>
            <person name="Lauga B."/>
            <person name="Mornico D."/>
            <person name="Ortet P."/>
            <person name="Schaeffer C."/>
            <person name="Siguier P."/>
            <person name="Alexander Thil Smith A."/>
            <person name="Van Dorsselaer A."/>
            <person name="Weissenbach J."/>
            <person name="Medigue C."/>
            <person name="Le Paslier D."/>
        </authorList>
    </citation>
    <scope>NUCLEOTIDE SEQUENCE</scope>
</reference>
<keyword evidence="1" id="KW-1133">Transmembrane helix</keyword>
<feature type="transmembrane region" description="Helical" evidence="1">
    <location>
        <begin position="20"/>
        <end position="43"/>
    </location>
</feature>
<dbReference type="EMBL" id="CABN01000139">
    <property type="protein sequence ID" value="CBI00462.1"/>
    <property type="molecule type" value="Genomic_DNA"/>
</dbReference>
<evidence type="ECO:0000256" key="1">
    <source>
        <dbReference type="SAM" id="Phobius"/>
    </source>
</evidence>
<evidence type="ECO:0000313" key="2">
    <source>
        <dbReference type="EMBL" id="CBI00462.1"/>
    </source>
</evidence>
<dbReference type="AlphaFoldDB" id="E6PZV3"/>
<keyword evidence="1" id="KW-0812">Transmembrane</keyword>
<proteinExistence type="predicted"/>
<comment type="caution">
    <text evidence="2">The sequence shown here is derived from an EMBL/GenBank/DDBJ whole genome shotgun (WGS) entry which is preliminary data.</text>
</comment>
<organism evidence="2">
    <name type="scientific">mine drainage metagenome</name>
    <dbReference type="NCBI Taxonomy" id="410659"/>
    <lineage>
        <taxon>unclassified sequences</taxon>
        <taxon>metagenomes</taxon>
        <taxon>ecological metagenomes</taxon>
    </lineage>
</organism>
<name>E6PZV3_9ZZZZ</name>
<protein>
    <submittedName>
        <fullName evidence="2">Uncharacterized protein</fullName>
    </submittedName>
</protein>
<gene>
    <name evidence="2" type="ORF">CARN3_1466</name>
</gene>
<accession>E6PZV3</accession>
<keyword evidence="1" id="KW-0472">Membrane</keyword>
<sequence>MSNIWLLLFSRVRLRRPRWFMPIVTAFAIGLVIAGVIYACVMFQAVNTRSSFRHVHAHSSH</sequence>